<evidence type="ECO:0000313" key="1">
    <source>
        <dbReference type="EMBL" id="MQM11625.1"/>
    </source>
</evidence>
<name>A0A843X2X1_COLES</name>
<dbReference type="EMBL" id="NMUH01005039">
    <property type="protein sequence ID" value="MQM11625.1"/>
    <property type="molecule type" value="Genomic_DNA"/>
</dbReference>
<dbReference type="OrthoDB" id="511315at2759"/>
<reference evidence="1" key="1">
    <citation type="submission" date="2017-07" db="EMBL/GenBank/DDBJ databases">
        <title>Taro Niue Genome Assembly and Annotation.</title>
        <authorList>
            <person name="Atibalentja N."/>
            <person name="Keating K."/>
            <person name="Fields C.J."/>
        </authorList>
    </citation>
    <scope>NUCLEOTIDE SEQUENCE</scope>
    <source>
        <strain evidence="1">Niue_2</strain>
        <tissue evidence="1">Leaf</tissue>
    </source>
</reference>
<sequence>METLRKLERVQGMLSLMQARGISAGQPDSDRFLAEFFLFMVQPCAVTLEKRCELIHEHLLEISAALLEEACPCYTEEETSAELPMNFSNNGRGEICSSNIDEGLSLIGLNAMQRANSTLEDFGDWWRRRGGAGGERGATSGGGEEKYYRMERLRKRATSVMNKFLIEFMLVNCKDNPNDFLIR</sequence>
<dbReference type="AlphaFoldDB" id="A0A843X2X1"/>
<protein>
    <submittedName>
        <fullName evidence="1">Uncharacterized protein</fullName>
    </submittedName>
</protein>
<accession>A0A843X2X1</accession>
<evidence type="ECO:0000313" key="2">
    <source>
        <dbReference type="Proteomes" id="UP000652761"/>
    </source>
</evidence>
<dbReference type="PANTHER" id="PTHR35754:SF2">
    <property type="entry name" value="ATP SYNTHASE SUBUNIT B"/>
    <property type="match status" value="1"/>
</dbReference>
<dbReference type="Proteomes" id="UP000652761">
    <property type="component" value="Unassembled WGS sequence"/>
</dbReference>
<keyword evidence="2" id="KW-1185">Reference proteome</keyword>
<organism evidence="1 2">
    <name type="scientific">Colocasia esculenta</name>
    <name type="common">Wild taro</name>
    <name type="synonym">Arum esculentum</name>
    <dbReference type="NCBI Taxonomy" id="4460"/>
    <lineage>
        <taxon>Eukaryota</taxon>
        <taxon>Viridiplantae</taxon>
        <taxon>Streptophyta</taxon>
        <taxon>Embryophyta</taxon>
        <taxon>Tracheophyta</taxon>
        <taxon>Spermatophyta</taxon>
        <taxon>Magnoliopsida</taxon>
        <taxon>Liliopsida</taxon>
        <taxon>Araceae</taxon>
        <taxon>Aroideae</taxon>
        <taxon>Colocasieae</taxon>
        <taxon>Colocasia</taxon>
    </lineage>
</organism>
<proteinExistence type="predicted"/>
<gene>
    <name evidence="1" type="ORF">Taro_044536</name>
</gene>
<comment type="caution">
    <text evidence="1">The sequence shown here is derived from an EMBL/GenBank/DDBJ whole genome shotgun (WGS) entry which is preliminary data.</text>
</comment>
<dbReference type="PANTHER" id="PTHR35754">
    <property type="entry name" value="ATP SYNTHASE SUBUNIT B"/>
    <property type="match status" value="1"/>
</dbReference>